<protein>
    <recommendedName>
        <fullName evidence="6">Ribonuclease VapC</fullName>
        <shortName evidence="6">RNase VapC</shortName>
        <ecNumber evidence="6">3.1.-.-</ecNumber>
    </recommendedName>
    <alternativeName>
        <fullName evidence="6">Toxin VapC</fullName>
    </alternativeName>
</protein>
<comment type="function">
    <text evidence="6">Toxic component of a toxin-antitoxin (TA) system. An RNase.</text>
</comment>
<organism evidence="8 9">
    <name type="scientific">Leifsonia tongyongensis</name>
    <dbReference type="NCBI Taxonomy" id="1268043"/>
    <lineage>
        <taxon>Bacteria</taxon>
        <taxon>Bacillati</taxon>
        <taxon>Actinomycetota</taxon>
        <taxon>Actinomycetes</taxon>
        <taxon>Micrococcales</taxon>
        <taxon>Microbacteriaceae</taxon>
        <taxon>Leifsonia</taxon>
    </lineage>
</organism>
<comment type="caution">
    <text evidence="8">The sequence shown here is derived from an EMBL/GenBank/DDBJ whole genome shotgun (WGS) entry which is preliminary data.</text>
</comment>
<proteinExistence type="inferred from homology"/>
<reference evidence="8 9" key="1">
    <citation type="journal article" date="2014" name="J. Microbiol.">
        <title>Diaminobutyricibacter tongyongensis gen. nov., sp. nov. and Homoserinibacter gongjuensis gen. nov., sp. nov. belong to the family Microbacteriaceae.</title>
        <authorList>
            <person name="Kim S.J."/>
            <person name="Ahn J.H."/>
            <person name="Weon H.Y."/>
            <person name="Hamada M."/>
            <person name="Suzuki K."/>
            <person name="Kwon S.W."/>
        </authorList>
    </citation>
    <scope>NUCLEOTIDE SEQUENCE [LARGE SCALE GENOMIC DNA]</scope>
    <source>
        <strain evidence="8 9">NBRC 108724</strain>
    </source>
</reference>
<evidence type="ECO:0000259" key="7">
    <source>
        <dbReference type="Pfam" id="PF01850"/>
    </source>
</evidence>
<dbReference type="GO" id="GO:0016787">
    <property type="term" value="F:hydrolase activity"/>
    <property type="evidence" value="ECO:0007669"/>
    <property type="project" value="UniProtKB-KW"/>
</dbReference>
<dbReference type="CDD" id="cd09873">
    <property type="entry name" value="PIN_Pae0151-like"/>
    <property type="match status" value="1"/>
</dbReference>
<dbReference type="InterPro" id="IPR029060">
    <property type="entry name" value="PIN-like_dom_sf"/>
</dbReference>
<dbReference type="InterPro" id="IPR022907">
    <property type="entry name" value="VapC_family"/>
</dbReference>
<feature type="binding site" evidence="6">
    <location>
        <position position="7"/>
    </location>
    <ligand>
        <name>Mg(2+)</name>
        <dbReference type="ChEBI" id="CHEBI:18420"/>
    </ligand>
</feature>
<evidence type="ECO:0000256" key="1">
    <source>
        <dbReference type="ARBA" id="ARBA00022649"/>
    </source>
</evidence>
<evidence type="ECO:0000313" key="8">
    <source>
        <dbReference type="EMBL" id="NEN04625.1"/>
    </source>
</evidence>
<keyword evidence="9" id="KW-1185">Reference proteome</keyword>
<evidence type="ECO:0000313" key="9">
    <source>
        <dbReference type="Proteomes" id="UP000474967"/>
    </source>
</evidence>
<sequence length="132" mass="14852">MRGAVVDSSALFDVLLHEGASGVNAHDQLRDRRLCAPELIAPELLSVARRIVRLDPALLPKAERLISEYNALNVSRFPHDDLLETAWEIRHTVSAYDAMYVTLARELDLPLLTKDRKLLNAARRLCEVELLA</sequence>
<dbReference type="GO" id="GO:0000287">
    <property type="term" value="F:magnesium ion binding"/>
    <property type="evidence" value="ECO:0007669"/>
    <property type="project" value="UniProtKB-UniRule"/>
</dbReference>
<dbReference type="EMBL" id="JAAGWY010000001">
    <property type="protein sequence ID" value="NEN04625.1"/>
    <property type="molecule type" value="Genomic_DNA"/>
</dbReference>
<dbReference type="GO" id="GO:0090729">
    <property type="term" value="F:toxin activity"/>
    <property type="evidence" value="ECO:0007669"/>
    <property type="project" value="UniProtKB-KW"/>
</dbReference>
<evidence type="ECO:0000256" key="2">
    <source>
        <dbReference type="ARBA" id="ARBA00022722"/>
    </source>
</evidence>
<dbReference type="InterPro" id="IPR051619">
    <property type="entry name" value="TypeII_TA_RNase_PINc/VapC"/>
</dbReference>
<dbReference type="PANTHER" id="PTHR35901">
    <property type="entry name" value="RIBONUCLEASE VAPC3"/>
    <property type="match status" value="1"/>
</dbReference>
<feature type="binding site" evidence="6">
    <location>
        <position position="97"/>
    </location>
    <ligand>
        <name>Mg(2+)</name>
        <dbReference type="ChEBI" id="CHEBI:18420"/>
    </ligand>
</feature>
<name>A0A6L9XTM3_9MICO</name>
<gene>
    <name evidence="6" type="primary">vapC</name>
    <name evidence="8" type="ORF">G3T36_01945</name>
</gene>
<evidence type="ECO:0000256" key="4">
    <source>
        <dbReference type="ARBA" id="ARBA00022801"/>
    </source>
</evidence>
<dbReference type="AlphaFoldDB" id="A0A6L9XTM3"/>
<dbReference type="Proteomes" id="UP000474967">
    <property type="component" value="Unassembled WGS sequence"/>
</dbReference>
<keyword evidence="3 6" id="KW-0479">Metal-binding</keyword>
<evidence type="ECO:0000256" key="5">
    <source>
        <dbReference type="ARBA" id="ARBA00022842"/>
    </source>
</evidence>
<dbReference type="InterPro" id="IPR044153">
    <property type="entry name" value="PIN_Pae0151-like"/>
</dbReference>
<dbReference type="InterPro" id="IPR002716">
    <property type="entry name" value="PIN_dom"/>
</dbReference>
<keyword evidence="2 6" id="KW-0540">Nuclease</keyword>
<dbReference type="GO" id="GO:0004540">
    <property type="term" value="F:RNA nuclease activity"/>
    <property type="evidence" value="ECO:0007669"/>
    <property type="project" value="InterPro"/>
</dbReference>
<dbReference type="Pfam" id="PF01850">
    <property type="entry name" value="PIN"/>
    <property type="match status" value="1"/>
</dbReference>
<dbReference type="Gene3D" id="3.40.50.1010">
    <property type="entry name" value="5'-nuclease"/>
    <property type="match status" value="1"/>
</dbReference>
<keyword evidence="5 6" id="KW-0460">Magnesium</keyword>
<dbReference type="PANTHER" id="PTHR35901:SF1">
    <property type="entry name" value="EXONUCLEASE VAPC9"/>
    <property type="match status" value="1"/>
</dbReference>
<keyword evidence="4 6" id="KW-0378">Hydrolase</keyword>
<evidence type="ECO:0000256" key="3">
    <source>
        <dbReference type="ARBA" id="ARBA00022723"/>
    </source>
</evidence>
<feature type="domain" description="PIN" evidence="7">
    <location>
        <begin position="5"/>
        <end position="122"/>
    </location>
</feature>
<keyword evidence="1 6" id="KW-1277">Toxin-antitoxin system</keyword>
<dbReference type="EC" id="3.1.-.-" evidence="6"/>
<dbReference type="HAMAP" id="MF_00265">
    <property type="entry name" value="VapC_Nob1"/>
    <property type="match status" value="1"/>
</dbReference>
<dbReference type="SUPFAM" id="SSF88723">
    <property type="entry name" value="PIN domain-like"/>
    <property type="match status" value="1"/>
</dbReference>
<accession>A0A6L9XTM3</accession>
<evidence type="ECO:0000256" key="6">
    <source>
        <dbReference type="HAMAP-Rule" id="MF_00265"/>
    </source>
</evidence>
<dbReference type="RefSeq" id="WP_163287730.1">
    <property type="nucleotide sequence ID" value="NZ_JAAGWY010000001.1"/>
</dbReference>
<keyword evidence="6" id="KW-0800">Toxin</keyword>
<comment type="cofactor">
    <cofactor evidence="6">
        <name>Mg(2+)</name>
        <dbReference type="ChEBI" id="CHEBI:18420"/>
    </cofactor>
</comment>
<comment type="similarity">
    <text evidence="6">Belongs to the PINc/VapC protein family.</text>
</comment>